<evidence type="ECO:0000313" key="1">
    <source>
        <dbReference type="EMBL" id="HAF2500825.1"/>
    </source>
</evidence>
<proteinExistence type="predicted"/>
<evidence type="ECO:0000313" key="3">
    <source>
        <dbReference type="EMBL" id="HAG5077087.1"/>
    </source>
</evidence>
<name>A0A761WZD4_SALER</name>
<dbReference type="EMBL" id="DAAUQT010000006">
    <property type="protein sequence ID" value="HAF2500825.1"/>
    <property type="molecule type" value="Genomic_DNA"/>
</dbReference>
<dbReference type="EMBL" id="DAAYOM010000007">
    <property type="protein sequence ID" value="HAG5077087.1"/>
    <property type="molecule type" value="Genomic_DNA"/>
</dbReference>
<gene>
    <name evidence="3" type="ORF">G8568_002544</name>
    <name evidence="2" type="ORF">G8Z38_002537</name>
    <name evidence="1" type="ORF">G9F00_002626</name>
</gene>
<dbReference type="AlphaFoldDB" id="A0A761WZD4"/>
<reference evidence="2" key="1">
    <citation type="journal article" date="2018" name="Genome Biol.">
        <title>SKESA: strategic k-mer extension for scrupulous assemblies.</title>
        <authorList>
            <person name="Souvorov A."/>
            <person name="Agarwala R."/>
            <person name="Lipman D.J."/>
        </authorList>
    </citation>
    <scope>NUCLEOTIDE SEQUENCE</scope>
    <source>
        <strain evidence="3">MA.CCC_A5</strain>
        <strain evidence="2">MA.CCC_M3</strain>
        <strain evidence="1">MA.CK_97/00002312</strain>
    </source>
</reference>
<comment type="caution">
    <text evidence="2">The sequence shown here is derived from an EMBL/GenBank/DDBJ whole genome shotgun (WGS) entry which is preliminary data.</text>
</comment>
<sequence>MVSDRLLKIKKWIGLDEAAERLSSIVEGNVTVLDLIELGLSHDLILSVRLPYGEKFVGREMIYKEVPIINHLQEMFLFKLMCDPNLKNVSEEDLLSAYEEEFKQYLLEDFESSKEKMLARYGSKYENMTLESYLEKSRFGDYEYVSAPEYLNEVIYDLPMIGAEVLDLQRLYSTEKGYESKGLINLGGPFIKDTNGRLINIMEEFERGKITKDKDGNIRLLELDAMNYFPTDGLPVNSEIGLRPENLIAFERTITGTPDIEEMDFGFLVGSMLSVIKNTNSKQRRWTQDLLKEELVEMCPKFTRRALDDYFAVANKKFKEKFN</sequence>
<reference evidence="2" key="2">
    <citation type="submission" date="2020-02" db="EMBL/GenBank/DDBJ databases">
        <authorList>
            <consortium name="NCBI Pathogen Detection Project"/>
        </authorList>
    </citation>
    <scope>NUCLEOTIDE SEQUENCE</scope>
    <source>
        <strain evidence="3">MA.CCC_A5</strain>
        <strain evidence="2">MA.CCC_M3</strain>
        <strain evidence="1">MA.CK_97/00002312</strain>
    </source>
</reference>
<protein>
    <submittedName>
        <fullName evidence="2">Uncharacterized protein</fullName>
    </submittedName>
</protein>
<evidence type="ECO:0000313" key="2">
    <source>
        <dbReference type="EMBL" id="HAG3448221.1"/>
    </source>
</evidence>
<dbReference type="EMBL" id="DAAYBD010000006">
    <property type="protein sequence ID" value="HAG3448221.1"/>
    <property type="molecule type" value="Genomic_DNA"/>
</dbReference>
<accession>A0A761WZD4</accession>
<organism evidence="2">
    <name type="scientific">Salmonella enterica</name>
    <name type="common">Salmonella choleraesuis</name>
    <dbReference type="NCBI Taxonomy" id="28901"/>
    <lineage>
        <taxon>Bacteria</taxon>
        <taxon>Pseudomonadati</taxon>
        <taxon>Pseudomonadota</taxon>
        <taxon>Gammaproteobacteria</taxon>
        <taxon>Enterobacterales</taxon>
        <taxon>Enterobacteriaceae</taxon>
        <taxon>Salmonella</taxon>
    </lineage>
</organism>